<organism evidence="1 2">
    <name type="scientific">Rossellomorea pakistanensis</name>
    <dbReference type="NCBI Taxonomy" id="992288"/>
    <lineage>
        <taxon>Bacteria</taxon>
        <taxon>Bacillati</taxon>
        <taxon>Bacillota</taxon>
        <taxon>Bacilli</taxon>
        <taxon>Bacillales</taxon>
        <taxon>Bacillaceae</taxon>
        <taxon>Rossellomorea</taxon>
    </lineage>
</organism>
<dbReference type="Proteomes" id="UP001646157">
    <property type="component" value="Unassembled WGS sequence"/>
</dbReference>
<proteinExistence type="predicted"/>
<reference evidence="1 2" key="1">
    <citation type="submission" date="2021-01" db="EMBL/GenBank/DDBJ databases">
        <title>Genomic Encyclopedia of Type Strains, Phase IV (KMG-IV): sequencing the most valuable type-strain genomes for metagenomic binning, comparative biology and taxonomic classification.</title>
        <authorList>
            <person name="Goeker M."/>
        </authorList>
    </citation>
    <scope>NUCLEOTIDE SEQUENCE [LARGE SCALE GENOMIC DNA]</scope>
    <source>
        <strain evidence="1 2">DSM 24834</strain>
    </source>
</reference>
<gene>
    <name evidence="1" type="ORF">JOC86_004627</name>
</gene>
<keyword evidence="2" id="KW-1185">Reference proteome</keyword>
<protein>
    <submittedName>
        <fullName evidence="1">Uncharacterized protein</fullName>
    </submittedName>
</protein>
<sequence length="94" mass="10978">MHHAMFDIETLKEIRQKADEMSYLCMNRKLYHDPQSLKLALDNVSRALGMFAEMEIQRIKHENISYDPQKYIKGRVSLAHKTVKLTPQDDSNTA</sequence>
<evidence type="ECO:0000313" key="2">
    <source>
        <dbReference type="Proteomes" id="UP001646157"/>
    </source>
</evidence>
<evidence type="ECO:0000313" key="1">
    <source>
        <dbReference type="EMBL" id="MBM7588052.1"/>
    </source>
</evidence>
<comment type="caution">
    <text evidence="1">The sequence shown here is derived from an EMBL/GenBank/DDBJ whole genome shotgun (WGS) entry which is preliminary data.</text>
</comment>
<name>A0ABS2NJM3_9BACI</name>
<dbReference type="EMBL" id="JAFBDZ010000007">
    <property type="protein sequence ID" value="MBM7588052.1"/>
    <property type="molecule type" value="Genomic_DNA"/>
</dbReference>
<dbReference type="RefSeq" id="WP_239587793.1">
    <property type="nucleotide sequence ID" value="NZ_JAFBDZ010000007.1"/>
</dbReference>
<accession>A0ABS2NJM3</accession>